<protein>
    <recommendedName>
        <fullName evidence="16">Aminopeptidase</fullName>
    </recommendedName>
</protein>
<evidence type="ECO:0000256" key="3">
    <source>
        <dbReference type="ARBA" id="ARBA00010136"/>
    </source>
</evidence>
<evidence type="ECO:0000259" key="12">
    <source>
        <dbReference type="Pfam" id="PF11838"/>
    </source>
</evidence>
<evidence type="ECO:0000256" key="6">
    <source>
        <dbReference type="ARBA" id="ARBA00022723"/>
    </source>
</evidence>
<name>A0ABQ9HYC0_9NEOP</name>
<proteinExistence type="inferred from homology"/>
<dbReference type="EMBL" id="JARBHB010000003">
    <property type="protein sequence ID" value="KAJ8889370.1"/>
    <property type="molecule type" value="Genomic_DNA"/>
</dbReference>
<keyword evidence="6" id="KW-0479">Metal-binding</keyword>
<dbReference type="Gene3D" id="1.10.390.10">
    <property type="entry name" value="Neutral Protease Domain 2"/>
    <property type="match status" value="1"/>
</dbReference>
<sequence length="800" mass="91452">MLLVKEGVSTSSNRQNVATVIAHELAHMWFGNLVSPAWWSYLWLSEGFARYFEFFAMHWVESSWRLDEQFVVRQVQSALVADSSETAHSLTVEVGSPDSIDSIFSSITYNKGGSVIRMMEHFMTSENFRKGLERYLYDHGCTLFETGNQKYVIPTIVCLLEHTTRTVRNGFLVLALAVQLKDDLTKIYTTSFLRKLRQIQPYLGNGTAEPSGLFSSLDEEWLQDSPERPVSVAEVMNTWTLQNGYPLITVTRDYNTGAVTVTQEWFLLQSSESSDDRRWWVPLTYTSQSQIDFSNTSTRQWINSSESEVLIQDLPASSSQWVIFNIQQIGFYRVNYDSRNWDLITQYLHSDVYDTIHLLNRAQLLDDAFNLARAGVIGYPVALKLSRYLSREVDYIPWLSALTAFNFLDRRLQGLSQNDYDYFQSYMLRLLEMVYKRSYLLRLLEKVYQTVGLQENTTDSHPAKLHSNQILSWACKYGDGNCVNMATSHFANLMADPVNYLVPPDLKIIVYCNALRQGGETEFNFLWNRYLTHTVNAERLIILAVMGCTRNETLAHRYLRLLITEDNDIRSQDESSVINSVLGNNYGVDFAINYLNNSLQDIVDFHNSTIEVRGLITSISGVISSQDQLNKLRNILESHEDVLGTSATAALSSVERNLEWLSTQGQTIISWLQEQNYRLPRSVLPDTYIISLVPDLNNFTFDGEVSIMVTAAEVTDLITLHANDLDVDNGSISVVSLTSGSGISVVDVVEESRRHLLVIRLNRSLEVGEQCSLAVSYSGYMRDDMYGFYRSYYYREGQRR</sequence>
<dbReference type="InterPro" id="IPR027268">
    <property type="entry name" value="Peptidase_M4/M1_CTD_sf"/>
</dbReference>
<dbReference type="InterPro" id="IPR050344">
    <property type="entry name" value="Peptidase_M1_aminopeptidases"/>
</dbReference>
<dbReference type="PANTHER" id="PTHR11533">
    <property type="entry name" value="PROTEASE M1 ZINC METALLOPROTEASE"/>
    <property type="match status" value="1"/>
</dbReference>
<dbReference type="PANTHER" id="PTHR11533:SF290">
    <property type="entry name" value="AMINOPEPTIDASE"/>
    <property type="match status" value="1"/>
</dbReference>
<evidence type="ECO:0000256" key="7">
    <source>
        <dbReference type="ARBA" id="ARBA00022801"/>
    </source>
</evidence>
<evidence type="ECO:0000256" key="8">
    <source>
        <dbReference type="ARBA" id="ARBA00022833"/>
    </source>
</evidence>
<comment type="similarity">
    <text evidence="3">Belongs to the peptidase M1 family.</text>
</comment>
<dbReference type="SUPFAM" id="SSF63737">
    <property type="entry name" value="Leukotriene A4 hydrolase N-terminal domain"/>
    <property type="match status" value="1"/>
</dbReference>
<dbReference type="SUPFAM" id="SSF55486">
    <property type="entry name" value="Metalloproteases ('zincins'), catalytic domain"/>
    <property type="match status" value="1"/>
</dbReference>
<keyword evidence="5" id="KW-0645">Protease</keyword>
<feature type="domain" description="Aminopeptidase N-like N-terminal" evidence="13">
    <location>
        <begin position="685"/>
        <end position="799"/>
    </location>
</feature>
<keyword evidence="9" id="KW-0482">Metalloprotease</keyword>
<dbReference type="Pfam" id="PF11838">
    <property type="entry name" value="ERAP1_C"/>
    <property type="match status" value="1"/>
</dbReference>
<keyword evidence="15" id="KW-1185">Reference proteome</keyword>
<keyword evidence="10" id="KW-0449">Lipoprotein</keyword>
<evidence type="ECO:0000259" key="13">
    <source>
        <dbReference type="Pfam" id="PF17900"/>
    </source>
</evidence>
<evidence type="ECO:0000259" key="11">
    <source>
        <dbReference type="Pfam" id="PF01433"/>
    </source>
</evidence>
<keyword evidence="4" id="KW-0336">GPI-anchor</keyword>
<dbReference type="Gene3D" id="1.25.50.20">
    <property type="match status" value="1"/>
</dbReference>
<dbReference type="Pfam" id="PF01433">
    <property type="entry name" value="Peptidase_M1"/>
    <property type="match status" value="1"/>
</dbReference>
<dbReference type="InterPro" id="IPR024571">
    <property type="entry name" value="ERAP1-like_C_dom"/>
</dbReference>
<comment type="cofactor">
    <cofactor evidence="1">
        <name>Zn(2+)</name>
        <dbReference type="ChEBI" id="CHEBI:29105"/>
    </cofactor>
</comment>
<dbReference type="InterPro" id="IPR042097">
    <property type="entry name" value="Aminopeptidase_N-like_N_sf"/>
</dbReference>
<gene>
    <name evidence="14" type="ORF">PR048_008869</name>
</gene>
<evidence type="ECO:0000256" key="5">
    <source>
        <dbReference type="ARBA" id="ARBA00022670"/>
    </source>
</evidence>
<dbReference type="Proteomes" id="UP001159363">
    <property type="component" value="Chromosome 3"/>
</dbReference>
<evidence type="ECO:0000313" key="14">
    <source>
        <dbReference type="EMBL" id="KAJ8889370.1"/>
    </source>
</evidence>
<evidence type="ECO:0000256" key="9">
    <source>
        <dbReference type="ARBA" id="ARBA00023049"/>
    </source>
</evidence>
<evidence type="ECO:0000256" key="10">
    <source>
        <dbReference type="ARBA" id="ARBA00023288"/>
    </source>
</evidence>
<dbReference type="Gene3D" id="2.60.40.1730">
    <property type="entry name" value="tricorn interacting facor f3 domain"/>
    <property type="match status" value="1"/>
</dbReference>
<comment type="caution">
    <text evidence="14">The sequence shown here is derived from an EMBL/GenBank/DDBJ whole genome shotgun (WGS) entry which is preliminary data.</text>
</comment>
<dbReference type="InterPro" id="IPR045357">
    <property type="entry name" value="Aminopeptidase_N-like_N"/>
</dbReference>
<dbReference type="PRINTS" id="PR00756">
    <property type="entry name" value="ALADIPTASE"/>
</dbReference>
<feature type="domain" description="Peptidase M1 membrane alanine aminopeptidase" evidence="11">
    <location>
        <begin position="2"/>
        <end position="141"/>
    </location>
</feature>
<organism evidence="14 15">
    <name type="scientific">Dryococelus australis</name>
    <dbReference type="NCBI Taxonomy" id="614101"/>
    <lineage>
        <taxon>Eukaryota</taxon>
        <taxon>Metazoa</taxon>
        <taxon>Ecdysozoa</taxon>
        <taxon>Arthropoda</taxon>
        <taxon>Hexapoda</taxon>
        <taxon>Insecta</taxon>
        <taxon>Pterygota</taxon>
        <taxon>Neoptera</taxon>
        <taxon>Polyneoptera</taxon>
        <taxon>Phasmatodea</taxon>
        <taxon>Verophasmatodea</taxon>
        <taxon>Anareolatae</taxon>
        <taxon>Phasmatidae</taxon>
        <taxon>Eurycanthinae</taxon>
        <taxon>Dryococelus</taxon>
    </lineage>
</organism>
<keyword evidence="4" id="KW-0472">Membrane</keyword>
<accession>A0ABQ9HYC0</accession>
<dbReference type="Pfam" id="PF17900">
    <property type="entry name" value="Peptidase_M1_N"/>
    <property type="match status" value="1"/>
</dbReference>
<keyword evidence="7" id="KW-0378">Hydrolase</keyword>
<dbReference type="InterPro" id="IPR001930">
    <property type="entry name" value="Peptidase_M1"/>
</dbReference>
<evidence type="ECO:0000256" key="2">
    <source>
        <dbReference type="ARBA" id="ARBA00004609"/>
    </source>
</evidence>
<keyword evidence="8" id="KW-0862">Zinc</keyword>
<evidence type="ECO:0000256" key="4">
    <source>
        <dbReference type="ARBA" id="ARBA00022622"/>
    </source>
</evidence>
<evidence type="ECO:0000313" key="15">
    <source>
        <dbReference type="Proteomes" id="UP001159363"/>
    </source>
</evidence>
<evidence type="ECO:0000256" key="1">
    <source>
        <dbReference type="ARBA" id="ARBA00001947"/>
    </source>
</evidence>
<dbReference type="InterPro" id="IPR014782">
    <property type="entry name" value="Peptidase_M1_dom"/>
</dbReference>
<evidence type="ECO:0008006" key="16">
    <source>
        <dbReference type="Google" id="ProtNLM"/>
    </source>
</evidence>
<reference evidence="14 15" key="1">
    <citation type="submission" date="2023-02" db="EMBL/GenBank/DDBJ databases">
        <title>LHISI_Scaffold_Assembly.</title>
        <authorList>
            <person name="Stuart O.P."/>
            <person name="Cleave R."/>
            <person name="Magrath M.J.L."/>
            <person name="Mikheyev A.S."/>
        </authorList>
    </citation>
    <scope>NUCLEOTIDE SEQUENCE [LARGE SCALE GENOMIC DNA]</scope>
    <source>
        <strain evidence="14">Daus_M_001</strain>
        <tissue evidence="14">Leg muscle</tissue>
    </source>
</reference>
<comment type="subcellular location">
    <subcellularLocation>
        <location evidence="2">Cell membrane</location>
        <topology evidence="2">Lipid-anchor</topology>
        <topology evidence="2">GPI-anchor</topology>
    </subcellularLocation>
</comment>
<dbReference type="Gene3D" id="2.60.40.1910">
    <property type="match status" value="1"/>
</dbReference>
<keyword evidence="4" id="KW-0325">Glycoprotein</keyword>
<feature type="domain" description="ERAP1-like C-terminal" evidence="12">
    <location>
        <begin position="321"/>
        <end position="646"/>
    </location>
</feature>